<dbReference type="PANTHER" id="PTHR11815:SF10">
    <property type="entry name" value="SUCCINATE--COA LIGASE [GDP-FORMING] SUBUNIT BETA, MITOCHONDRIAL"/>
    <property type="match status" value="1"/>
</dbReference>
<comment type="catalytic activity">
    <reaction evidence="7">
        <text>succinate + ATP + CoA = succinyl-CoA + ADP + phosphate</text>
        <dbReference type="Rhea" id="RHEA:17661"/>
        <dbReference type="ChEBI" id="CHEBI:30031"/>
        <dbReference type="ChEBI" id="CHEBI:30616"/>
        <dbReference type="ChEBI" id="CHEBI:43474"/>
        <dbReference type="ChEBI" id="CHEBI:57287"/>
        <dbReference type="ChEBI" id="CHEBI:57292"/>
        <dbReference type="ChEBI" id="CHEBI:456216"/>
        <dbReference type="EC" id="6.2.1.5"/>
    </reaction>
</comment>
<feature type="binding site" evidence="7">
    <location>
        <position position="91"/>
    </location>
    <ligand>
        <name>ATP</name>
        <dbReference type="ChEBI" id="CHEBI:30616"/>
    </ligand>
</feature>
<evidence type="ECO:0000256" key="7">
    <source>
        <dbReference type="HAMAP-Rule" id="MF_00558"/>
    </source>
</evidence>
<keyword evidence="6 7" id="KW-0460">Magnesium</keyword>
<comment type="function">
    <text evidence="7">Succinyl-CoA synthetase functions in the citric acid cycle (TCA), coupling the hydrolysis of succinyl-CoA to the synthesis of either ATP or GTP and thus represents the only step of substrate-level phosphorylation in the TCA. The beta subunit provides nucleotide specificity of the enzyme and binds the substrate succinate, while the binding sites for coenzyme A and phosphate are found in the alpha subunit.</text>
</comment>
<protein>
    <recommendedName>
        <fullName evidence="7">Succinate--CoA ligase [ADP-forming] subunit beta</fullName>
        <ecNumber evidence="7">6.2.1.5</ecNumber>
    </recommendedName>
    <alternativeName>
        <fullName evidence="7">Succinyl-CoA synthetase subunit beta</fullName>
        <shortName evidence="7">SCS-beta</shortName>
    </alternativeName>
</protein>
<dbReference type="GO" id="GO:0006099">
    <property type="term" value="P:tricarboxylic acid cycle"/>
    <property type="evidence" value="ECO:0007669"/>
    <property type="project" value="UniProtKB-UniRule"/>
</dbReference>
<dbReference type="GO" id="GO:0004775">
    <property type="term" value="F:succinate-CoA ligase (ADP-forming) activity"/>
    <property type="evidence" value="ECO:0007669"/>
    <property type="project" value="UniProtKB-UniRule"/>
</dbReference>
<dbReference type="FunFam" id="3.40.50.261:FF:000007">
    <property type="entry name" value="Succinate--CoA ligase [ADP-forming] subunit beta"/>
    <property type="match status" value="1"/>
</dbReference>
<evidence type="ECO:0000313" key="9">
    <source>
        <dbReference type="EMBL" id="HHQ80234.1"/>
    </source>
</evidence>
<sequence>MLLQEYHSKRVLARYGIDIPRGILALSPSEVERAARELGGSVVLKSQILISGRGKAGAIKVANSPEEAAEISKELFGRTFKSHLVRKIYVEERLEIDREMYVGIMLDRSKAALSLITSSEGGMDVEEIAARHPEKIKILTIDPLYGLWDYQARIAAYNLNLPRELITRATAIIKSLYRIVIDFESTMAEINPLVLTKDGRLVAADARIDVDDNALFRHPEVRELREFTEADELEKEAAKQDLSYVKLDGNIGVIANGAGMAMATMDLIYVMGGRPANFLDVGGGASSQVVRRAIEHILKDRSVKAIFINIFGGITRCDEVARGIVEALSQLNANVPIVIRLTGTNEEEGRRVLEEFVKTRNASIYLASTMEEGARLAVELSR</sequence>
<feature type="binding site" evidence="7">
    <location>
        <begin position="52"/>
        <end position="54"/>
    </location>
    <ligand>
        <name>ATP</name>
        <dbReference type="ChEBI" id="CHEBI:30616"/>
    </ligand>
</feature>
<evidence type="ECO:0000256" key="6">
    <source>
        <dbReference type="ARBA" id="ARBA00022842"/>
    </source>
</evidence>
<comment type="pathway">
    <text evidence="7">Carbohydrate metabolism; tricarboxylic acid cycle; succinate from succinyl-CoA (ligase route): step 1/1.</text>
</comment>
<comment type="caution">
    <text evidence="9">The sequence shown here is derived from an EMBL/GenBank/DDBJ whole genome shotgun (WGS) entry which is preliminary data.</text>
</comment>
<dbReference type="SUPFAM" id="SSF56059">
    <property type="entry name" value="Glutathione synthetase ATP-binding domain-like"/>
    <property type="match status" value="1"/>
</dbReference>
<keyword evidence="5 7" id="KW-0067">ATP-binding</keyword>
<reference evidence="9" key="1">
    <citation type="journal article" date="2020" name="mSystems">
        <title>Genome- and Community-Level Interaction Insights into Carbon Utilization and Element Cycling Functions of Hydrothermarchaeota in Hydrothermal Sediment.</title>
        <authorList>
            <person name="Zhou Z."/>
            <person name="Liu Y."/>
            <person name="Xu W."/>
            <person name="Pan J."/>
            <person name="Luo Z.H."/>
            <person name="Li M."/>
        </authorList>
    </citation>
    <scope>NUCLEOTIDE SEQUENCE [LARGE SCALE GENOMIC DNA]</scope>
    <source>
        <strain evidence="9">SpSt-1116</strain>
    </source>
</reference>
<feature type="binding site" evidence="7">
    <location>
        <begin position="313"/>
        <end position="315"/>
    </location>
    <ligand>
        <name>substrate</name>
        <note>ligand shared with subunit alpha</note>
    </ligand>
</feature>
<dbReference type="Gene3D" id="3.30.1490.20">
    <property type="entry name" value="ATP-grasp fold, A domain"/>
    <property type="match status" value="1"/>
</dbReference>
<dbReference type="PIRSF" id="PIRSF001554">
    <property type="entry name" value="SucCS_beta"/>
    <property type="match status" value="1"/>
</dbReference>
<feature type="binding site" evidence="7">
    <location>
        <position position="94"/>
    </location>
    <ligand>
        <name>ATP</name>
        <dbReference type="ChEBI" id="CHEBI:30616"/>
    </ligand>
</feature>
<evidence type="ECO:0000256" key="2">
    <source>
        <dbReference type="ARBA" id="ARBA00022598"/>
    </source>
</evidence>
<dbReference type="GO" id="GO:0000287">
    <property type="term" value="F:magnesium ion binding"/>
    <property type="evidence" value="ECO:0007669"/>
    <property type="project" value="UniProtKB-UniRule"/>
</dbReference>
<dbReference type="PROSITE" id="PS01217">
    <property type="entry name" value="SUCCINYL_COA_LIG_3"/>
    <property type="match status" value="1"/>
</dbReference>
<feature type="domain" description="ATP-grasp" evidence="8">
    <location>
        <begin position="9"/>
        <end position="238"/>
    </location>
</feature>
<feature type="binding site" evidence="7">
    <location>
        <position position="99"/>
    </location>
    <ligand>
        <name>ATP</name>
        <dbReference type="ChEBI" id="CHEBI:30616"/>
    </ligand>
</feature>
<dbReference type="InterPro" id="IPR013815">
    <property type="entry name" value="ATP_grasp_subdomain_1"/>
</dbReference>
<dbReference type="InterPro" id="IPR005811">
    <property type="entry name" value="SUCC_ACL_C"/>
</dbReference>
<evidence type="ECO:0000256" key="5">
    <source>
        <dbReference type="ARBA" id="ARBA00022840"/>
    </source>
</evidence>
<dbReference type="SUPFAM" id="SSF52210">
    <property type="entry name" value="Succinyl-CoA synthetase domains"/>
    <property type="match status" value="1"/>
</dbReference>
<evidence type="ECO:0000256" key="4">
    <source>
        <dbReference type="ARBA" id="ARBA00022741"/>
    </source>
</evidence>
<evidence type="ECO:0000259" key="8">
    <source>
        <dbReference type="PROSITE" id="PS50975"/>
    </source>
</evidence>
<dbReference type="UniPathway" id="UPA00223">
    <property type="reaction ID" value="UER00999"/>
</dbReference>
<dbReference type="NCBIfam" id="TIGR01016">
    <property type="entry name" value="sucCoAbeta"/>
    <property type="match status" value="1"/>
</dbReference>
<feature type="binding site" evidence="7">
    <location>
        <position position="205"/>
    </location>
    <ligand>
        <name>Mg(2+)</name>
        <dbReference type="ChEBI" id="CHEBI:18420"/>
    </ligand>
</feature>
<dbReference type="Pfam" id="PF08442">
    <property type="entry name" value="ATP-grasp_2"/>
    <property type="match status" value="1"/>
</dbReference>
<evidence type="ECO:0000256" key="1">
    <source>
        <dbReference type="ARBA" id="ARBA00022532"/>
    </source>
</evidence>
<dbReference type="InterPro" id="IPR005809">
    <property type="entry name" value="Succ_CoA_ligase-like_bsu"/>
</dbReference>
<comment type="subunit">
    <text evidence="7">Heterotetramer of two alpha and two beta subunits.</text>
</comment>
<dbReference type="EMBL" id="DRZC01000028">
    <property type="protein sequence ID" value="HHQ80234.1"/>
    <property type="molecule type" value="Genomic_DNA"/>
</dbReference>
<comment type="catalytic activity">
    <reaction evidence="7">
        <text>GTP + succinate + CoA = succinyl-CoA + GDP + phosphate</text>
        <dbReference type="Rhea" id="RHEA:22120"/>
        <dbReference type="ChEBI" id="CHEBI:30031"/>
        <dbReference type="ChEBI" id="CHEBI:37565"/>
        <dbReference type="ChEBI" id="CHEBI:43474"/>
        <dbReference type="ChEBI" id="CHEBI:57287"/>
        <dbReference type="ChEBI" id="CHEBI:57292"/>
        <dbReference type="ChEBI" id="CHEBI:58189"/>
    </reaction>
</comment>
<gene>
    <name evidence="7" type="primary">sucC</name>
    <name evidence="9" type="ORF">ENM78_02050</name>
</gene>
<comment type="cofactor">
    <cofactor evidence="7">
        <name>Mg(2+)</name>
        <dbReference type="ChEBI" id="CHEBI:18420"/>
    </cofactor>
    <text evidence="7">Binds 1 Mg(2+) ion per subunit.</text>
</comment>
<dbReference type="AlphaFoldDB" id="A0A7J3ZJQ7"/>
<dbReference type="EC" id="6.2.1.5" evidence="7"/>
<dbReference type="FunFam" id="3.30.470.20:FF:000002">
    <property type="entry name" value="Succinate--CoA ligase [ADP-forming] subunit beta"/>
    <property type="match status" value="1"/>
</dbReference>
<accession>A0A7J3ZJQ7</accession>
<evidence type="ECO:0000256" key="3">
    <source>
        <dbReference type="ARBA" id="ARBA00022723"/>
    </source>
</evidence>
<dbReference type="PROSITE" id="PS50975">
    <property type="entry name" value="ATP_GRASP"/>
    <property type="match status" value="1"/>
</dbReference>
<dbReference type="PANTHER" id="PTHR11815">
    <property type="entry name" value="SUCCINYL-COA SYNTHETASE BETA CHAIN"/>
    <property type="match status" value="1"/>
</dbReference>
<dbReference type="GO" id="GO:0006104">
    <property type="term" value="P:succinyl-CoA metabolic process"/>
    <property type="evidence" value="ECO:0007669"/>
    <property type="project" value="TreeGrafter"/>
</dbReference>
<organism evidence="9">
    <name type="scientific">Fervidicoccus fontis</name>
    <dbReference type="NCBI Taxonomy" id="683846"/>
    <lineage>
        <taxon>Archaea</taxon>
        <taxon>Thermoproteota</taxon>
        <taxon>Thermoprotei</taxon>
        <taxon>Fervidicoccales</taxon>
        <taxon>Fervidicoccaceae</taxon>
        <taxon>Fervidicoccus</taxon>
    </lineage>
</organism>
<keyword evidence="3 7" id="KW-0479">Metal-binding</keyword>
<comment type="similarity">
    <text evidence="7">Belongs to the succinate/malate CoA ligase beta subunit family.</text>
</comment>
<dbReference type="Gene3D" id="3.30.470.20">
    <property type="entry name" value="ATP-grasp fold, B domain"/>
    <property type="match status" value="1"/>
</dbReference>
<proteinExistence type="inferred from homology"/>
<dbReference type="Gene3D" id="3.40.50.261">
    <property type="entry name" value="Succinyl-CoA synthetase domains"/>
    <property type="match status" value="1"/>
</dbReference>
<dbReference type="Pfam" id="PF00549">
    <property type="entry name" value="Ligase_CoA"/>
    <property type="match status" value="1"/>
</dbReference>
<dbReference type="GO" id="GO:0042709">
    <property type="term" value="C:succinate-CoA ligase complex"/>
    <property type="evidence" value="ECO:0007669"/>
    <property type="project" value="TreeGrafter"/>
</dbReference>
<keyword evidence="2 7" id="KW-0436">Ligase</keyword>
<dbReference type="InterPro" id="IPR011761">
    <property type="entry name" value="ATP-grasp"/>
</dbReference>
<feature type="binding site" evidence="7">
    <location>
        <position position="45"/>
    </location>
    <ligand>
        <name>ATP</name>
        <dbReference type="ChEBI" id="CHEBI:30616"/>
    </ligand>
</feature>
<name>A0A7J3ZJQ7_9CREN</name>
<feature type="binding site" evidence="7">
    <location>
        <position position="191"/>
    </location>
    <ligand>
        <name>Mg(2+)</name>
        <dbReference type="ChEBI" id="CHEBI:18420"/>
    </ligand>
</feature>
<keyword evidence="1 7" id="KW-0816">Tricarboxylic acid cycle</keyword>
<dbReference type="NCBIfam" id="NF001913">
    <property type="entry name" value="PRK00696.1"/>
    <property type="match status" value="1"/>
</dbReference>
<dbReference type="GO" id="GO:0005524">
    <property type="term" value="F:ATP binding"/>
    <property type="evidence" value="ECO:0007669"/>
    <property type="project" value="UniProtKB-UniRule"/>
</dbReference>
<dbReference type="InterPro" id="IPR016102">
    <property type="entry name" value="Succinyl-CoA_synth-like"/>
</dbReference>
<keyword evidence="4 7" id="KW-0547">Nucleotide-binding</keyword>
<dbReference type="HAMAP" id="MF_00558">
    <property type="entry name" value="Succ_CoA_beta"/>
    <property type="match status" value="1"/>
</dbReference>
<dbReference type="InterPro" id="IPR013650">
    <property type="entry name" value="ATP-grasp_succ-CoA_synth-type"/>
</dbReference>
<dbReference type="InterPro" id="IPR017866">
    <property type="entry name" value="Succ-CoA_synthase_bsu_CS"/>
</dbReference>
<feature type="binding site" evidence="7">
    <location>
        <position position="256"/>
    </location>
    <ligand>
        <name>substrate</name>
        <note>ligand shared with subunit alpha</note>
    </ligand>
</feature>